<evidence type="ECO:0000256" key="5">
    <source>
        <dbReference type="ARBA" id="ARBA00022692"/>
    </source>
</evidence>
<dbReference type="GO" id="GO:0043952">
    <property type="term" value="P:protein transport by the Sec complex"/>
    <property type="evidence" value="ECO:0007669"/>
    <property type="project" value="TreeGrafter"/>
</dbReference>
<evidence type="ECO:0000256" key="8">
    <source>
        <dbReference type="ARBA" id="ARBA00023010"/>
    </source>
</evidence>
<comment type="function">
    <text evidence="10">Involved in protein export. Participates in an early event of protein translocation.</text>
</comment>
<feature type="compositionally biased region" description="Polar residues" evidence="11">
    <location>
        <begin position="95"/>
        <end position="128"/>
    </location>
</feature>
<protein>
    <recommendedName>
        <fullName evidence="10">Protein-export membrane protein SecG</fullName>
    </recommendedName>
</protein>
<evidence type="ECO:0000256" key="10">
    <source>
        <dbReference type="RuleBase" id="RU365087"/>
    </source>
</evidence>
<dbReference type="OrthoDB" id="983162at2"/>
<dbReference type="GO" id="GO:0005886">
    <property type="term" value="C:plasma membrane"/>
    <property type="evidence" value="ECO:0007669"/>
    <property type="project" value="UniProtKB-SubCell"/>
</dbReference>
<evidence type="ECO:0000256" key="3">
    <source>
        <dbReference type="ARBA" id="ARBA00022448"/>
    </source>
</evidence>
<dbReference type="GO" id="GO:0065002">
    <property type="term" value="P:intracellular protein transmembrane transport"/>
    <property type="evidence" value="ECO:0007669"/>
    <property type="project" value="TreeGrafter"/>
</dbReference>
<gene>
    <name evidence="12" type="primary">secG</name>
    <name evidence="12" type="ORF">EDM02_04555</name>
</gene>
<feature type="transmembrane region" description="Helical" evidence="10">
    <location>
        <begin position="56"/>
        <end position="75"/>
    </location>
</feature>
<dbReference type="EMBL" id="RARA01000026">
    <property type="protein sequence ID" value="ROT47126.1"/>
    <property type="molecule type" value="Genomic_DNA"/>
</dbReference>
<feature type="region of interest" description="Disordered" evidence="11">
    <location>
        <begin position="87"/>
        <end position="128"/>
    </location>
</feature>
<keyword evidence="9 10" id="KW-0472">Membrane</keyword>
<keyword evidence="4 10" id="KW-1003">Cell membrane</keyword>
<comment type="subcellular location">
    <subcellularLocation>
        <location evidence="1 10">Cell membrane</location>
        <topology evidence="1 10">Multi-pass membrane protein</topology>
    </subcellularLocation>
</comment>
<evidence type="ECO:0000256" key="11">
    <source>
        <dbReference type="SAM" id="MobiDB-lite"/>
    </source>
</evidence>
<evidence type="ECO:0000313" key="12">
    <source>
        <dbReference type="EMBL" id="ROT47126.1"/>
    </source>
</evidence>
<accession>A0A3N2QBD0</accession>
<dbReference type="RefSeq" id="WP_123663386.1">
    <property type="nucleotide sequence ID" value="NZ_RARA01000026.1"/>
</dbReference>
<organism evidence="12 13">
    <name type="scientific">Candidatus Cardinium hertigii</name>
    <dbReference type="NCBI Taxonomy" id="247481"/>
    <lineage>
        <taxon>Bacteria</taxon>
        <taxon>Pseudomonadati</taxon>
        <taxon>Bacteroidota</taxon>
        <taxon>Cytophagia</taxon>
        <taxon>Cytophagales</taxon>
        <taxon>Amoebophilaceae</taxon>
        <taxon>Candidatus Cardinium</taxon>
    </lineage>
</organism>
<comment type="caution">
    <text evidence="12">The sequence shown here is derived from an EMBL/GenBank/DDBJ whole genome shotgun (WGS) entry which is preliminary data.</text>
</comment>
<name>A0A3N2QBD0_9BACT</name>
<dbReference type="GO" id="GO:0015450">
    <property type="term" value="F:protein-transporting ATPase activity"/>
    <property type="evidence" value="ECO:0007669"/>
    <property type="project" value="UniProtKB-UniRule"/>
</dbReference>
<dbReference type="PANTHER" id="PTHR34182:SF1">
    <property type="entry name" value="PROTEIN-EXPORT MEMBRANE PROTEIN SECG"/>
    <property type="match status" value="1"/>
</dbReference>
<dbReference type="PANTHER" id="PTHR34182">
    <property type="entry name" value="PROTEIN-EXPORT MEMBRANE PROTEIN SECG"/>
    <property type="match status" value="1"/>
</dbReference>
<keyword evidence="7 10" id="KW-1133">Transmembrane helix</keyword>
<evidence type="ECO:0000313" key="13">
    <source>
        <dbReference type="Proteomes" id="UP000270927"/>
    </source>
</evidence>
<feature type="transmembrane region" description="Helical" evidence="10">
    <location>
        <begin position="6"/>
        <end position="24"/>
    </location>
</feature>
<evidence type="ECO:0000256" key="6">
    <source>
        <dbReference type="ARBA" id="ARBA00022927"/>
    </source>
</evidence>
<dbReference type="InterPro" id="IPR004692">
    <property type="entry name" value="SecG"/>
</dbReference>
<dbReference type="NCBIfam" id="TIGR00810">
    <property type="entry name" value="secG"/>
    <property type="match status" value="1"/>
</dbReference>
<dbReference type="Proteomes" id="UP000270927">
    <property type="component" value="Unassembled WGS sequence"/>
</dbReference>
<keyword evidence="3 10" id="KW-0813">Transport</keyword>
<evidence type="ECO:0000256" key="4">
    <source>
        <dbReference type="ARBA" id="ARBA00022475"/>
    </source>
</evidence>
<evidence type="ECO:0000256" key="2">
    <source>
        <dbReference type="ARBA" id="ARBA00008445"/>
    </source>
</evidence>
<keyword evidence="6 10" id="KW-0653">Protein transport</keyword>
<keyword evidence="13" id="KW-1185">Reference proteome</keyword>
<dbReference type="Pfam" id="PF03840">
    <property type="entry name" value="SecG"/>
    <property type="match status" value="1"/>
</dbReference>
<proteinExistence type="inferred from homology"/>
<evidence type="ECO:0000256" key="9">
    <source>
        <dbReference type="ARBA" id="ARBA00023136"/>
    </source>
</evidence>
<dbReference type="GO" id="GO:0009306">
    <property type="term" value="P:protein secretion"/>
    <property type="evidence" value="ECO:0007669"/>
    <property type="project" value="UniProtKB-UniRule"/>
</dbReference>
<keyword evidence="8 10" id="KW-0811">Translocation</keyword>
<comment type="similarity">
    <text evidence="2 10">Belongs to the SecG family.</text>
</comment>
<sequence length="128" mass="13718">MSIFKILTVGVVIVAILLIGCILLQEPKERLVHSGGSAASIQRIGINQKADFLEKATWVLVGLLLSLTFLSSIFLKDIPQSSVLMQHNLAKTPEEPTSNSKNDQIPNTDEANVSADQEATTAGSSSDK</sequence>
<evidence type="ECO:0000256" key="1">
    <source>
        <dbReference type="ARBA" id="ARBA00004651"/>
    </source>
</evidence>
<evidence type="ECO:0000256" key="7">
    <source>
        <dbReference type="ARBA" id="ARBA00022989"/>
    </source>
</evidence>
<reference evidence="12 13" key="1">
    <citation type="submission" date="2018-09" db="EMBL/GenBank/DDBJ databases">
        <title>Comparative Genomics of Wolbachia-Cardinium Dual Endosymbiosis in a Plant-Parasitic Nematode.</title>
        <authorList>
            <person name="Brown A.M.V."/>
            <person name="Wasala S.K."/>
            <person name="Howe D.K."/>
            <person name="Peetz A.B."/>
            <person name="Zasada I.A."/>
            <person name="Denver D.R."/>
        </authorList>
    </citation>
    <scope>NUCLEOTIDE SEQUENCE [LARGE SCALE GENOMIC DNA]</scope>
    <source>
        <strain evidence="12 13">Pp_1</strain>
    </source>
</reference>
<dbReference type="PROSITE" id="PS51257">
    <property type="entry name" value="PROKAR_LIPOPROTEIN"/>
    <property type="match status" value="1"/>
</dbReference>
<dbReference type="AlphaFoldDB" id="A0A3N2QBD0"/>
<keyword evidence="5 10" id="KW-0812">Transmembrane</keyword>